<dbReference type="Pfam" id="PF02492">
    <property type="entry name" value="cobW"/>
    <property type="match status" value="1"/>
</dbReference>
<dbReference type="RefSeq" id="WP_184724815.1">
    <property type="nucleotide sequence ID" value="NZ_JACHIW010000001.1"/>
</dbReference>
<dbReference type="AlphaFoldDB" id="A0A840Q5N2"/>
<feature type="region of interest" description="Disordered" evidence="1">
    <location>
        <begin position="391"/>
        <end position="419"/>
    </location>
</feature>
<reference evidence="3 4" key="1">
    <citation type="submission" date="2020-08" db="EMBL/GenBank/DDBJ databases">
        <title>Sequencing the genomes of 1000 actinobacteria strains.</title>
        <authorList>
            <person name="Klenk H.-P."/>
        </authorList>
    </citation>
    <scope>NUCLEOTIDE SEQUENCE [LARGE SCALE GENOMIC DNA]</scope>
    <source>
        <strain evidence="3 4">DSM 45584</strain>
    </source>
</reference>
<proteinExistence type="predicted"/>
<protein>
    <submittedName>
        <fullName evidence="3">G3E family GTPase</fullName>
    </submittedName>
</protein>
<comment type="caution">
    <text evidence="3">The sequence shown here is derived from an EMBL/GenBank/DDBJ whole genome shotgun (WGS) entry which is preliminary data.</text>
</comment>
<gene>
    <name evidence="3" type="ORF">BJ970_001219</name>
</gene>
<dbReference type="NCBIfam" id="NF047431">
    <property type="entry name" value="hiber_recruit"/>
    <property type="match status" value="1"/>
</dbReference>
<feature type="domain" description="CobW C-terminal" evidence="2">
    <location>
        <begin position="256"/>
        <end position="372"/>
    </location>
</feature>
<dbReference type="InterPro" id="IPR051927">
    <property type="entry name" value="Zn_Chap_cDPG_Synth"/>
</dbReference>
<dbReference type="SMART" id="SM00833">
    <property type="entry name" value="CobW_C"/>
    <property type="match status" value="1"/>
</dbReference>
<dbReference type="SUPFAM" id="SSF90002">
    <property type="entry name" value="Hypothetical protein YjiA, C-terminal domain"/>
    <property type="match status" value="1"/>
</dbReference>
<dbReference type="Pfam" id="PF07683">
    <property type="entry name" value="CobW_C"/>
    <property type="match status" value="1"/>
</dbReference>
<evidence type="ECO:0000313" key="4">
    <source>
        <dbReference type="Proteomes" id="UP000584374"/>
    </source>
</evidence>
<dbReference type="PANTHER" id="PTHR43603:SF1">
    <property type="entry name" value="ZINC-REGULATED GTPASE METALLOPROTEIN ACTIVATOR 1"/>
    <property type="match status" value="1"/>
</dbReference>
<keyword evidence="4" id="KW-1185">Reference proteome</keyword>
<dbReference type="Proteomes" id="UP000584374">
    <property type="component" value="Unassembled WGS sequence"/>
</dbReference>
<evidence type="ECO:0000259" key="2">
    <source>
        <dbReference type="SMART" id="SM00833"/>
    </source>
</evidence>
<name>A0A840Q5N2_9PSEU</name>
<dbReference type="InterPro" id="IPR027417">
    <property type="entry name" value="P-loop_NTPase"/>
</dbReference>
<dbReference type="EMBL" id="JACHIW010000001">
    <property type="protein sequence ID" value="MBB5153685.1"/>
    <property type="molecule type" value="Genomic_DNA"/>
</dbReference>
<sequence>MGTESSANRRIPLIMVAGIRAEQVAAAAETARREDPVGTALVHHDLREVTQGVVRRLVRHGEAESTEVLELAHGCVSCTLRGDMLPLLRRLSAAPDVRRIVVQLDPALEPETICWALQHVLVDGRPLVDDIEVRAVVTTVDLATWLADATGDEELVERGLGGSADDERTVAQVVVGQVEFADAIVLAGHADDRWNRVRTEAVIARLTPTAPSVHLDELDFAGMLARVPAGARRGAVDGPQGQLLRGQPSLDTDAGVSMVLFEERRPFHPQRLHEAVDVLLDGVVRTRGRVWVASQPDVALWLESAGGGLGVGHAGPWLTAMERDLWAEVSPERQVRASLIWDDYYGDRMQELVVIAHEADPQDIVRALRQALLTDDELAAGERAWASYEDPFGEWHADPCGDDPAERTADATGESGNRS</sequence>
<dbReference type="InterPro" id="IPR003495">
    <property type="entry name" value="CobW/HypB/UreG_nucleotide-bd"/>
</dbReference>
<dbReference type="PANTHER" id="PTHR43603">
    <property type="entry name" value="COBW DOMAIN-CONTAINING PROTEIN DDB_G0274527"/>
    <property type="match status" value="1"/>
</dbReference>
<dbReference type="Gene3D" id="3.40.50.300">
    <property type="entry name" value="P-loop containing nucleotide triphosphate hydrolases"/>
    <property type="match status" value="1"/>
</dbReference>
<evidence type="ECO:0000313" key="3">
    <source>
        <dbReference type="EMBL" id="MBB5153685.1"/>
    </source>
</evidence>
<feature type="compositionally biased region" description="Basic and acidic residues" evidence="1">
    <location>
        <begin position="393"/>
        <end position="409"/>
    </location>
</feature>
<accession>A0A840Q5N2</accession>
<organism evidence="3 4">
    <name type="scientific">Saccharopolyspora phatthalungensis</name>
    <dbReference type="NCBI Taxonomy" id="664693"/>
    <lineage>
        <taxon>Bacteria</taxon>
        <taxon>Bacillati</taxon>
        <taxon>Actinomycetota</taxon>
        <taxon>Actinomycetes</taxon>
        <taxon>Pseudonocardiales</taxon>
        <taxon>Pseudonocardiaceae</taxon>
        <taxon>Saccharopolyspora</taxon>
    </lineage>
</organism>
<dbReference type="InterPro" id="IPR011629">
    <property type="entry name" value="CobW-like_C"/>
</dbReference>
<evidence type="ECO:0000256" key="1">
    <source>
        <dbReference type="SAM" id="MobiDB-lite"/>
    </source>
</evidence>